<accession>A0ABU6REW6</accession>
<feature type="compositionally biased region" description="Polar residues" evidence="1">
    <location>
        <begin position="39"/>
        <end position="48"/>
    </location>
</feature>
<evidence type="ECO:0000313" key="3">
    <source>
        <dbReference type="Proteomes" id="UP001341840"/>
    </source>
</evidence>
<comment type="caution">
    <text evidence="2">The sequence shown here is derived from an EMBL/GenBank/DDBJ whole genome shotgun (WGS) entry which is preliminary data.</text>
</comment>
<dbReference type="InterPro" id="IPR004252">
    <property type="entry name" value="Probable_transposase_24"/>
</dbReference>
<sequence>MKKTNKANRVFSTGESLYIGGSITYSAIAKKMEEELGRPSTQSEVFTRTHTKKKDQRQWDDKRAEDTKQLYDEELKRFLEKRATLIATGCPEPPISEDEVWVRIAGGRKKGGPVDVREQVTLLNEELTQQAE</sequence>
<gene>
    <name evidence="2" type="ORF">PIB30_040860</name>
</gene>
<dbReference type="Pfam" id="PF03004">
    <property type="entry name" value="Transposase_24"/>
    <property type="match status" value="1"/>
</dbReference>
<reference evidence="2 3" key="1">
    <citation type="journal article" date="2023" name="Plants (Basel)">
        <title>Bridging the Gap: Combining Genomics and Transcriptomics Approaches to Understand Stylosanthes scabra, an Orphan Legume from the Brazilian Caatinga.</title>
        <authorList>
            <person name="Ferreira-Neto J.R.C."/>
            <person name="da Silva M.D."/>
            <person name="Binneck E."/>
            <person name="de Melo N.F."/>
            <person name="da Silva R.H."/>
            <person name="de Melo A.L.T.M."/>
            <person name="Pandolfi V."/>
            <person name="Bustamante F.O."/>
            <person name="Brasileiro-Vidal A.C."/>
            <person name="Benko-Iseppon A.M."/>
        </authorList>
    </citation>
    <scope>NUCLEOTIDE SEQUENCE [LARGE SCALE GENOMIC DNA]</scope>
    <source>
        <tissue evidence="2">Leaves</tissue>
    </source>
</reference>
<dbReference type="Proteomes" id="UP001341840">
    <property type="component" value="Unassembled WGS sequence"/>
</dbReference>
<evidence type="ECO:0000313" key="2">
    <source>
        <dbReference type="EMBL" id="MED6122556.1"/>
    </source>
</evidence>
<dbReference type="EMBL" id="JASCZI010030431">
    <property type="protein sequence ID" value="MED6122556.1"/>
    <property type="molecule type" value="Genomic_DNA"/>
</dbReference>
<protein>
    <submittedName>
        <fullName evidence="2">Uncharacterized protein</fullName>
    </submittedName>
</protein>
<proteinExistence type="predicted"/>
<keyword evidence="3" id="KW-1185">Reference proteome</keyword>
<feature type="compositionally biased region" description="Basic and acidic residues" evidence="1">
    <location>
        <begin position="56"/>
        <end position="65"/>
    </location>
</feature>
<name>A0ABU6REW6_9FABA</name>
<evidence type="ECO:0000256" key="1">
    <source>
        <dbReference type="SAM" id="MobiDB-lite"/>
    </source>
</evidence>
<organism evidence="2 3">
    <name type="scientific">Stylosanthes scabra</name>
    <dbReference type="NCBI Taxonomy" id="79078"/>
    <lineage>
        <taxon>Eukaryota</taxon>
        <taxon>Viridiplantae</taxon>
        <taxon>Streptophyta</taxon>
        <taxon>Embryophyta</taxon>
        <taxon>Tracheophyta</taxon>
        <taxon>Spermatophyta</taxon>
        <taxon>Magnoliopsida</taxon>
        <taxon>eudicotyledons</taxon>
        <taxon>Gunneridae</taxon>
        <taxon>Pentapetalae</taxon>
        <taxon>rosids</taxon>
        <taxon>fabids</taxon>
        <taxon>Fabales</taxon>
        <taxon>Fabaceae</taxon>
        <taxon>Papilionoideae</taxon>
        <taxon>50 kb inversion clade</taxon>
        <taxon>dalbergioids sensu lato</taxon>
        <taxon>Dalbergieae</taxon>
        <taxon>Pterocarpus clade</taxon>
        <taxon>Stylosanthes</taxon>
    </lineage>
</organism>
<feature type="region of interest" description="Disordered" evidence="1">
    <location>
        <begin position="36"/>
        <end position="65"/>
    </location>
</feature>